<dbReference type="AlphaFoldDB" id="A0A5B7DCA1"/>
<comment type="caution">
    <text evidence="1">The sequence shown here is derived from an EMBL/GenBank/DDBJ whole genome shotgun (WGS) entry which is preliminary data.</text>
</comment>
<dbReference type="EMBL" id="VSRR010000714">
    <property type="protein sequence ID" value="MPC18837.1"/>
    <property type="molecule type" value="Genomic_DNA"/>
</dbReference>
<reference evidence="1 2" key="1">
    <citation type="submission" date="2019-05" db="EMBL/GenBank/DDBJ databases">
        <title>Another draft genome of Portunus trituberculatus and its Hox gene families provides insights of decapod evolution.</title>
        <authorList>
            <person name="Jeong J.-H."/>
            <person name="Song I."/>
            <person name="Kim S."/>
            <person name="Choi T."/>
            <person name="Kim D."/>
            <person name="Ryu S."/>
            <person name="Kim W."/>
        </authorList>
    </citation>
    <scope>NUCLEOTIDE SEQUENCE [LARGE SCALE GENOMIC DNA]</scope>
    <source>
        <tissue evidence="1">Muscle</tissue>
    </source>
</reference>
<name>A0A5B7DCA1_PORTR</name>
<evidence type="ECO:0000313" key="1">
    <source>
        <dbReference type="EMBL" id="MPC18837.1"/>
    </source>
</evidence>
<keyword evidence="2" id="KW-1185">Reference proteome</keyword>
<sequence>MAAAVVSTAHTPGDEVWCRARRYTTTTTTTTTVPEIAKCFIMTPYGIASDPLLPPLTPSSSLVLTY</sequence>
<proteinExistence type="predicted"/>
<gene>
    <name evidence="1" type="ORF">E2C01_011731</name>
</gene>
<protein>
    <submittedName>
        <fullName evidence="1">Uncharacterized protein</fullName>
    </submittedName>
</protein>
<evidence type="ECO:0000313" key="2">
    <source>
        <dbReference type="Proteomes" id="UP000324222"/>
    </source>
</evidence>
<accession>A0A5B7DCA1</accession>
<organism evidence="1 2">
    <name type="scientific">Portunus trituberculatus</name>
    <name type="common">Swimming crab</name>
    <name type="synonym">Neptunus trituberculatus</name>
    <dbReference type="NCBI Taxonomy" id="210409"/>
    <lineage>
        <taxon>Eukaryota</taxon>
        <taxon>Metazoa</taxon>
        <taxon>Ecdysozoa</taxon>
        <taxon>Arthropoda</taxon>
        <taxon>Crustacea</taxon>
        <taxon>Multicrustacea</taxon>
        <taxon>Malacostraca</taxon>
        <taxon>Eumalacostraca</taxon>
        <taxon>Eucarida</taxon>
        <taxon>Decapoda</taxon>
        <taxon>Pleocyemata</taxon>
        <taxon>Brachyura</taxon>
        <taxon>Eubrachyura</taxon>
        <taxon>Portunoidea</taxon>
        <taxon>Portunidae</taxon>
        <taxon>Portuninae</taxon>
        <taxon>Portunus</taxon>
    </lineage>
</organism>
<dbReference type="Proteomes" id="UP000324222">
    <property type="component" value="Unassembled WGS sequence"/>
</dbReference>